<keyword evidence="1" id="KW-0812">Transmembrane</keyword>
<dbReference type="Proteomes" id="UP001596405">
    <property type="component" value="Unassembled WGS sequence"/>
</dbReference>
<feature type="transmembrane region" description="Helical" evidence="1">
    <location>
        <begin position="6"/>
        <end position="25"/>
    </location>
</feature>
<reference evidence="3" key="1">
    <citation type="journal article" date="2019" name="Int. J. Syst. Evol. Microbiol.">
        <title>The Global Catalogue of Microorganisms (GCM) 10K type strain sequencing project: providing services to taxonomists for standard genome sequencing and annotation.</title>
        <authorList>
            <consortium name="The Broad Institute Genomics Platform"/>
            <consortium name="The Broad Institute Genome Sequencing Center for Infectious Disease"/>
            <person name="Wu L."/>
            <person name="Ma J."/>
        </authorList>
    </citation>
    <scope>NUCLEOTIDE SEQUENCE [LARGE SCALE GENOMIC DNA]</scope>
    <source>
        <strain evidence="3">CGMCC 4.7393</strain>
    </source>
</reference>
<keyword evidence="1" id="KW-0472">Membrane</keyword>
<gene>
    <name evidence="2" type="ORF">ACFQHR_02040</name>
</gene>
<evidence type="ECO:0000313" key="3">
    <source>
        <dbReference type="Proteomes" id="UP001596405"/>
    </source>
</evidence>
<comment type="caution">
    <text evidence="2">The sequence shown here is derived from an EMBL/GenBank/DDBJ whole genome shotgun (WGS) entry which is preliminary data.</text>
</comment>
<protein>
    <submittedName>
        <fullName evidence="2">Uncharacterized protein</fullName>
    </submittedName>
</protein>
<proteinExistence type="predicted"/>
<dbReference type="RefSeq" id="WP_066620190.1">
    <property type="nucleotide sequence ID" value="NZ_JBHSYQ010000003.1"/>
</dbReference>
<dbReference type="EMBL" id="JBHSYQ010000003">
    <property type="protein sequence ID" value="MFC6996382.1"/>
    <property type="molecule type" value="Genomic_DNA"/>
</dbReference>
<sequence>MKGNNAIWRFLIFTTAVLYSLVTGFQEGQVFGSFSDLPKSADFDAQYYSPVESWGIPCHIAQTESQFTVSTNFTGPFLKNTGNALSASKVNLEVICCSGFIQYRSYARSLLILLKQADLIYPFHDFW</sequence>
<organism evidence="2 3">
    <name type="scientific">Rufibacter roseus</name>
    <dbReference type="NCBI Taxonomy" id="1567108"/>
    <lineage>
        <taxon>Bacteria</taxon>
        <taxon>Pseudomonadati</taxon>
        <taxon>Bacteroidota</taxon>
        <taxon>Cytophagia</taxon>
        <taxon>Cytophagales</taxon>
        <taxon>Hymenobacteraceae</taxon>
        <taxon>Rufibacter</taxon>
    </lineage>
</organism>
<evidence type="ECO:0000313" key="2">
    <source>
        <dbReference type="EMBL" id="MFC6996382.1"/>
    </source>
</evidence>
<keyword evidence="1" id="KW-1133">Transmembrane helix</keyword>
<name>A0ABW2DEU9_9BACT</name>
<keyword evidence="3" id="KW-1185">Reference proteome</keyword>
<accession>A0ABW2DEU9</accession>
<evidence type="ECO:0000256" key="1">
    <source>
        <dbReference type="SAM" id="Phobius"/>
    </source>
</evidence>